<dbReference type="Pfam" id="PF00672">
    <property type="entry name" value="HAMP"/>
    <property type="match status" value="1"/>
</dbReference>
<keyword evidence="3" id="KW-0488">Methylation</keyword>
<comment type="subcellular location">
    <subcellularLocation>
        <location evidence="1">Cell membrane</location>
    </subcellularLocation>
</comment>
<dbReference type="GO" id="GO:0007165">
    <property type="term" value="P:signal transduction"/>
    <property type="evidence" value="ECO:0007669"/>
    <property type="project" value="UniProtKB-KW"/>
</dbReference>
<keyword evidence="5 8" id="KW-1133">Transmembrane helix</keyword>
<sequence length="265" mass="28804">MALTLTIAGLTTSLMLVIVASIAGLQAANRALEKMYSEETAVLQQLTASDEALLQVRVDLGAYETLVAQGEPTAPVLARVHAELADSNRELAAGYTVLNRVGDAEKALADTLHARRDKVVNDVLTPEIAALDQDDFMTFRTKERQAPETVFSDYKRAALALEDFQIQRQKALFESARQNYLLLLWMFGAIGAAALGLGLFARHALTVLIVKPINAAIHHFERIEAGDLTNTIDTQRPNELGRLLAALARMQAGLVTAVAQVRYGP</sequence>
<evidence type="ECO:0000256" key="4">
    <source>
        <dbReference type="ARBA" id="ARBA00022692"/>
    </source>
</evidence>
<dbReference type="Proteomes" id="UP001139308">
    <property type="component" value="Unassembled WGS sequence"/>
</dbReference>
<evidence type="ECO:0000313" key="11">
    <source>
        <dbReference type="Proteomes" id="UP001139308"/>
    </source>
</evidence>
<feature type="transmembrane region" description="Helical" evidence="8">
    <location>
        <begin position="180"/>
        <end position="201"/>
    </location>
</feature>
<protein>
    <submittedName>
        <fullName evidence="10">Tar ligand binding domain-containing protein</fullName>
    </submittedName>
</protein>
<evidence type="ECO:0000259" key="9">
    <source>
        <dbReference type="PROSITE" id="PS50885"/>
    </source>
</evidence>
<evidence type="ECO:0000256" key="7">
    <source>
        <dbReference type="ARBA" id="ARBA00023224"/>
    </source>
</evidence>
<dbReference type="Gene3D" id="6.10.340.10">
    <property type="match status" value="1"/>
</dbReference>
<accession>A0A9X1UL10</accession>
<dbReference type="Pfam" id="PF02203">
    <property type="entry name" value="TarH"/>
    <property type="match status" value="1"/>
</dbReference>
<reference evidence="10" key="1">
    <citation type="submission" date="2022-01" db="EMBL/GenBank/DDBJ databases">
        <title>Genome sequence and assembly of Parabukholderia sp. RG36.</title>
        <authorList>
            <person name="Chhetri G."/>
        </authorList>
    </citation>
    <scope>NUCLEOTIDE SEQUENCE</scope>
    <source>
        <strain evidence="10">RG36</strain>
    </source>
</reference>
<dbReference type="EMBL" id="JAKLJA010000029">
    <property type="protein sequence ID" value="MCG5076931.1"/>
    <property type="molecule type" value="Genomic_DNA"/>
</dbReference>
<evidence type="ECO:0000313" key="10">
    <source>
        <dbReference type="EMBL" id="MCG5076931.1"/>
    </source>
</evidence>
<organism evidence="10 11">
    <name type="scientific">Paraburkholderia tagetis</name>
    <dbReference type="NCBI Taxonomy" id="2913261"/>
    <lineage>
        <taxon>Bacteria</taxon>
        <taxon>Pseudomonadati</taxon>
        <taxon>Pseudomonadota</taxon>
        <taxon>Betaproteobacteria</taxon>
        <taxon>Burkholderiales</taxon>
        <taxon>Burkholderiaceae</taxon>
        <taxon>Paraburkholderia</taxon>
    </lineage>
</organism>
<name>A0A9X1UL10_9BURK</name>
<dbReference type="CDD" id="cd06225">
    <property type="entry name" value="HAMP"/>
    <property type="match status" value="1"/>
</dbReference>
<keyword evidence="6 8" id="KW-0472">Membrane</keyword>
<keyword evidence="2" id="KW-1003">Cell membrane</keyword>
<evidence type="ECO:0000256" key="3">
    <source>
        <dbReference type="ARBA" id="ARBA00022481"/>
    </source>
</evidence>
<dbReference type="InterPro" id="IPR003122">
    <property type="entry name" value="Tar_rcpt_lig-bd"/>
</dbReference>
<dbReference type="SMART" id="SM00304">
    <property type="entry name" value="HAMP"/>
    <property type="match status" value="1"/>
</dbReference>
<dbReference type="GO" id="GO:0005886">
    <property type="term" value="C:plasma membrane"/>
    <property type="evidence" value="ECO:0007669"/>
    <property type="project" value="UniProtKB-SubCell"/>
</dbReference>
<keyword evidence="7" id="KW-0807">Transducer</keyword>
<dbReference type="PROSITE" id="PS50885">
    <property type="entry name" value="HAMP"/>
    <property type="match status" value="1"/>
</dbReference>
<keyword evidence="11" id="KW-1185">Reference proteome</keyword>
<evidence type="ECO:0000256" key="5">
    <source>
        <dbReference type="ARBA" id="ARBA00022989"/>
    </source>
</evidence>
<gene>
    <name evidence="10" type="ORF">L5014_26885</name>
</gene>
<keyword evidence="4 8" id="KW-0812">Transmembrane</keyword>
<dbReference type="SUPFAM" id="SSF158472">
    <property type="entry name" value="HAMP domain-like"/>
    <property type="match status" value="1"/>
</dbReference>
<comment type="caution">
    <text evidence="10">The sequence shown here is derived from an EMBL/GenBank/DDBJ whole genome shotgun (WGS) entry which is preliminary data.</text>
</comment>
<evidence type="ECO:0000256" key="8">
    <source>
        <dbReference type="SAM" id="Phobius"/>
    </source>
</evidence>
<dbReference type="GO" id="GO:0006935">
    <property type="term" value="P:chemotaxis"/>
    <property type="evidence" value="ECO:0007669"/>
    <property type="project" value="InterPro"/>
</dbReference>
<dbReference type="AlphaFoldDB" id="A0A9X1UL10"/>
<evidence type="ECO:0000256" key="1">
    <source>
        <dbReference type="ARBA" id="ARBA00004236"/>
    </source>
</evidence>
<dbReference type="InterPro" id="IPR003660">
    <property type="entry name" value="HAMP_dom"/>
</dbReference>
<evidence type="ECO:0000256" key="6">
    <source>
        <dbReference type="ARBA" id="ARBA00023136"/>
    </source>
</evidence>
<proteinExistence type="predicted"/>
<feature type="domain" description="HAMP" evidence="9">
    <location>
        <begin position="207"/>
        <end position="259"/>
    </location>
</feature>
<evidence type="ECO:0000256" key="2">
    <source>
        <dbReference type="ARBA" id="ARBA00022475"/>
    </source>
</evidence>